<dbReference type="InParanoid" id="A7SXA5"/>
<dbReference type="InterPro" id="IPR027417">
    <property type="entry name" value="P-loop_NTPase"/>
</dbReference>
<dbReference type="KEGG" id="nve:5502602"/>
<dbReference type="Proteomes" id="UP000001593">
    <property type="component" value="Unassembled WGS sequence"/>
</dbReference>
<evidence type="ECO:0000256" key="6">
    <source>
        <dbReference type="SAM" id="SignalP"/>
    </source>
</evidence>
<dbReference type="PhylomeDB" id="A7SXA5"/>
<evidence type="ECO:0000256" key="2">
    <source>
        <dbReference type="ARBA" id="ARBA00013262"/>
    </source>
</evidence>
<feature type="chain" id="PRO_5002712382" description="Protein-tyrosine sulfotransferase" evidence="6">
    <location>
        <begin position="31"/>
        <end position="333"/>
    </location>
</feature>
<name>A7SXA5_NEMVE</name>
<dbReference type="EC" id="2.8.2.20" evidence="2 5"/>
<dbReference type="GO" id="GO:0008476">
    <property type="term" value="F:protein-tyrosine sulfotransferase activity"/>
    <property type="evidence" value="ECO:0007669"/>
    <property type="project" value="UniProtKB-EC"/>
</dbReference>
<evidence type="ECO:0000256" key="1">
    <source>
        <dbReference type="ARBA" id="ARBA00009988"/>
    </source>
</evidence>
<dbReference type="SUPFAM" id="SSF52540">
    <property type="entry name" value="P-loop containing nucleoside triphosphate hydrolases"/>
    <property type="match status" value="1"/>
</dbReference>
<dbReference type="GO" id="GO:0005794">
    <property type="term" value="C:Golgi apparatus"/>
    <property type="evidence" value="ECO:0000318"/>
    <property type="project" value="GO_Central"/>
</dbReference>
<dbReference type="PANTHER" id="PTHR12788">
    <property type="entry name" value="PROTEIN-TYROSINE SULFOTRANSFERASE 2"/>
    <property type="match status" value="1"/>
</dbReference>
<feature type="signal peptide" evidence="6">
    <location>
        <begin position="1"/>
        <end position="30"/>
    </location>
</feature>
<dbReference type="OMA" id="HVEAYCM"/>
<dbReference type="eggNOG" id="ENOG502SF0U">
    <property type="taxonomic scope" value="Eukaryota"/>
</dbReference>
<dbReference type="Gene3D" id="3.40.50.300">
    <property type="entry name" value="P-loop containing nucleotide triphosphate hydrolases"/>
    <property type="match status" value="1"/>
</dbReference>
<keyword evidence="3 5" id="KW-0808">Transferase</keyword>
<proteinExistence type="inferred from homology"/>
<sequence>MEFKPRRVVCWLVITILVALLLWYQTGTQANSTHEHINKGRLSRVSSKVPQDVPLARRKVYDQVETFLIFIGYPRSGHTLVGSLIDAHPNAIIANELDIIGSWLEWNEDHRNKYFLFDQLYKNSHEQTLKGFRSSSVKHRFNYSVRGQWQGRFDRTIKVIGDKKGGGMTARLTNQKQAPILARIKNKIKVKFKFIHVVRNPFDNIATMTTRDKDKTSFKSQGKLNDTDALEQQIFKYFVLAAGNQRLIQRRRKNVLEIHSKDMISKPRDTLRRICKLLDLTCSKQYLYDCASIVYKEPSKTRFRVVWTDKQKQRTLKAMRRFAFLKGYTFDSL</sequence>
<dbReference type="AlphaFoldDB" id="A7SXA5"/>
<dbReference type="OrthoDB" id="6020239at2759"/>
<keyword evidence="8" id="KW-1185">Reference proteome</keyword>
<evidence type="ECO:0000256" key="3">
    <source>
        <dbReference type="ARBA" id="ARBA00022679"/>
    </source>
</evidence>
<evidence type="ECO:0000313" key="7">
    <source>
        <dbReference type="EMBL" id="EDO31662.1"/>
    </source>
</evidence>
<dbReference type="InterPro" id="IPR026634">
    <property type="entry name" value="TPST-like"/>
</dbReference>
<dbReference type="EMBL" id="DS469882">
    <property type="protein sequence ID" value="EDO31662.1"/>
    <property type="molecule type" value="Genomic_DNA"/>
</dbReference>
<dbReference type="Pfam" id="PF13469">
    <property type="entry name" value="Sulfotransfer_3"/>
    <property type="match status" value="1"/>
</dbReference>
<organism evidence="7 8">
    <name type="scientific">Nematostella vectensis</name>
    <name type="common">Starlet sea anemone</name>
    <dbReference type="NCBI Taxonomy" id="45351"/>
    <lineage>
        <taxon>Eukaryota</taxon>
        <taxon>Metazoa</taxon>
        <taxon>Cnidaria</taxon>
        <taxon>Anthozoa</taxon>
        <taxon>Hexacorallia</taxon>
        <taxon>Actiniaria</taxon>
        <taxon>Edwardsiidae</taxon>
        <taxon>Nematostella</taxon>
    </lineage>
</organism>
<accession>A7SXA5</accession>
<dbReference type="GO" id="GO:0008146">
    <property type="term" value="F:sulfotransferase activity"/>
    <property type="evidence" value="ECO:0000318"/>
    <property type="project" value="GO_Central"/>
</dbReference>
<comment type="similarity">
    <text evidence="1 5">Belongs to the protein sulfotransferase family.</text>
</comment>
<evidence type="ECO:0000256" key="4">
    <source>
        <dbReference type="ARBA" id="ARBA00048460"/>
    </source>
</evidence>
<comment type="function">
    <text evidence="5">Catalyzes the O-sulfation of tyrosine residues within acidic motifs of polypeptides, using 3'-phosphoadenylyl sulfate (PAPS) as cosubstrate.</text>
</comment>
<evidence type="ECO:0000313" key="8">
    <source>
        <dbReference type="Proteomes" id="UP000001593"/>
    </source>
</evidence>
<dbReference type="FunFam" id="3.40.50.300:FF:004921">
    <property type="entry name" value="Protein-tyrosine sulfotransferase"/>
    <property type="match status" value="1"/>
</dbReference>
<reference evidence="7 8" key="1">
    <citation type="journal article" date="2007" name="Science">
        <title>Sea anemone genome reveals ancestral eumetazoan gene repertoire and genomic organization.</title>
        <authorList>
            <person name="Putnam N.H."/>
            <person name="Srivastava M."/>
            <person name="Hellsten U."/>
            <person name="Dirks B."/>
            <person name="Chapman J."/>
            <person name="Salamov A."/>
            <person name="Terry A."/>
            <person name="Shapiro H."/>
            <person name="Lindquist E."/>
            <person name="Kapitonov V.V."/>
            <person name="Jurka J."/>
            <person name="Genikhovich G."/>
            <person name="Grigoriev I.V."/>
            <person name="Lucas S.M."/>
            <person name="Steele R.E."/>
            <person name="Finnerty J.R."/>
            <person name="Technau U."/>
            <person name="Martindale M.Q."/>
            <person name="Rokhsar D.S."/>
        </authorList>
    </citation>
    <scope>NUCLEOTIDE SEQUENCE [LARGE SCALE GENOMIC DNA]</scope>
    <source>
        <strain evidence="8">CH2 X CH6</strain>
    </source>
</reference>
<evidence type="ECO:0000256" key="5">
    <source>
        <dbReference type="RuleBase" id="RU365018"/>
    </source>
</evidence>
<dbReference type="PANTHER" id="PTHR12788:SF8">
    <property type="entry name" value="PROTEIN-TYROSINE SULFOTRANSFERASE"/>
    <property type="match status" value="1"/>
</dbReference>
<dbReference type="HOGENOM" id="CLU_066717_0_0_1"/>
<comment type="catalytic activity">
    <reaction evidence="4 5">
        <text>L-tyrosyl-[protein] + 3'-phosphoadenylyl sulfate = O-sulfo-L-tyrosine-[protein] + adenosine 3',5'-bisphosphate + H(+)</text>
        <dbReference type="Rhea" id="RHEA:16801"/>
        <dbReference type="Rhea" id="RHEA-COMP:10136"/>
        <dbReference type="Rhea" id="RHEA-COMP:11688"/>
        <dbReference type="ChEBI" id="CHEBI:15378"/>
        <dbReference type="ChEBI" id="CHEBI:46858"/>
        <dbReference type="ChEBI" id="CHEBI:58339"/>
        <dbReference type="ChEBI" id="CHEBI:58343"/>
        <dbReference type="ChEBI" id="CHEBI:65286"/>
        <dbReference type="EC" id="2.8.2.20"/>
    </reaction>
</comment>
<protein>
    <recommendedName>
        <fullName evidence="2 5">Protein-tyrosine sulfotransferase</fullName>
        <ecNumber evidence="2 5">2.8.2.20</ecNumber>
    </recommendedName>
</protein>
<keyword evidence="6" id="KW-0732">Signal</keyword>
<gene>
    <name evidence="7" type="ORF">NEMVEDRAFT_v1g218943</name>
</gene>